<keyword evidence="3" id="KW-0418">Kinase</keyword>
<dbReference type="Proteomes" id="UP001174909">
    <property type="component" value="Unassembled WGS sequence"/>
</dbReference>
<comment type="caution">
    <text evidence="5">The sequence shown here is derived from an EMBL/GenBank/DDBJ whole genome shotgun (WGS) entry which is preliminary data.</text>
</comment>
<dbReference type="GO" id="GO:0006796">
    <property type="term" value="P:phosphate-containing compound metabolic process"/>
    <property type="evidence" value="ECO:0007669"/>
    <property type="project" value="UniProtKB-ARBA"/>
</dbReference>
<protein>
    <submittedName>
        <fullName evidence="5">2-dehydro-3-deoxygluconokinase/2-dehydro-3-deoxyg alactonokinase</fullName>
    </submittedName>
</protein>
<dbReference type="EMBL" id="CASHTH010003334">
    <property type="protein sequence ID" value="CAI8043537.1"/>
    <property type="molecule type" value="Genomic_DNA"/>
</dbReference>
<evidence type="ECO:0000313" key="5">
    <source>
        <dbReference type="EMBL" id="CAI8043537.1"/>
    </source>
</evidence>
<proteinExistence type="inferred from homology"/>
<dbReference type="Pfam" id="PF00294">
    <property type="entry name" value="PfkB"/>
    <property type="match status" value="1"/>
</dbReference>
<dbReference type="CDD" id="cd01166">
    <property type="entry name" value="KdgK"/>
    <property type="match status" value="1"/>
</dbReference>
<dbReference type="AlphaFoldDB" id="A0AA35TA37"/>
<dbReference type="PANTHER" id="PTHR43320:SF2">
    <property type="entry name" value="2-DEHYDRO-3-DEOXYGLUCONOKINASE_2-DEHYDRO-3-DEOXYGALACTONOKINASE"/>
    <property type="match status" value="1"/>
</dbReference>
<evidence type="ECO:0000313" key="6">
    <source>
        <dbReference type="Proteomes" id="UP001174909"/>
    </source>
</evidence>
<dbReference type="PANTHER" id="PTHR43320">
    <property type="entry name" value="SUGAR KINASE"/>
    <property type="match status" value="1"/>
</dbReference>
<evidence type="ECO:0000256" key="1">
    <source>
        <dbReference type="ARBA" id="ARBA00010688"/>
    </source>
</evidence>
<accession>A0AA35TA37</accession>
<reference evidence="5" key="1">
    <citation type="submission" date="2023-03" db="EMBL/GenBank/DDBJ databases">
        <authorList>
            <person name="Steffen K."/>
            <person name="Cardenas P."/>
        </authorList>
    </citation>
    <scope>NUCLEOTIDE SEQUENCE</scope>
</reference>
<dbReference type="SUPFAM" id="SSF53613">
    <property type="entry name" value="Ribokinase-like"/>
    <property type="match status" value="1"/>
</dbReference>
<dbReference type="GO" id="GO:0016301">
    <property type="term" value="F:kinase activity"/>
    <property type="evidence" value="ECO:0007669"/>
    <property type="project" value="UniProtKB-KW"/>
</dbReference>
<evidence type="ECO:0000259" key="4">
    <source>
        <dbReference type="Pfam" id="PF00294"/>
    </source>
</evidence>
<comment type="similarity">
    <text evidence="1">Belongs to the carbohydrate kinase PfkB family.</text>
</comment>
<keyword evidence="2" id="KW-0808">Transferase</keyword>
<evidence type="ECO:0000256" key="2">
    <source>
        <dbReference type="ARBA" id="ARBA00022679"/>
    </source>
</evidence>
<name>A0AA35TA37_GEOBA</name>
<keyword evidence="6" id="KW-1185">Reference proteome</keyword>
<evidence type="ECO:0000256" key="3">
    <source>
        <dbReference type="ARBA" id="ARBA00022777"/>
    </source>
</evidence>
<dbReference type="Gene3D" id="3.40.1190.20">
    <property type="match status" value="1"/>
</dbReference>
<dbReference type="InterPro" id="IPR011611">
    <property type="entry name" value="PfkB_dom"/>
</dbReference>
<organism evidence="5 6">
    <name type="scientific">Geodia barretti</name>
    <name type="common">Barrett's horny sponge</name>
    <dbReference type="NCBI Taxonomy" id="519541"/>
    <lineage>
        <taxon>Eukaryota</taxon>
        <taxon>Metazoa</taxon>
        <taxon>Porifera</taxon>
        <taxon>Demospongiae</taxon>
        <taxon>Heteroscleromorpha</taxon>
        <taxon>Tetractinellida</taxon>
        <taxon>Astrophorina</taxon>
        <taxon>Geodiidae</taxon>
        <taxon>Geodia</taxon>
    </lineage>
</organism>
<sequence>MYDLVTFGEAMIRLTAPEYMRLEQVSSLSITAGGAEMNVAVNAAQLGLRTAWVSRLVDNWSGRYIRNKGRELGVDMSNIVWVDFDGVGLERNGFYHLELGAGPRASSVTYDRGYSAISNVQLGEIDWASIFSNARWFHLSGITPALSKSAAAVSAEALKAARAAGVKTSYDLNFRSKLWSAEEAQAVNRPMMEHVSVLIGNEEDFEKSLGFAAEGATESYSKLEPDSYKAVAQRVKDAFPNIEMIGTTLRDAKTGWLNDWRTLCMMAKRSICHVSMRTWNWWIGLAAVIVSHRDLFIVY</sequence>
<dbReference type="InterPro" id="IPR052700">
    <property type="entry name" value="Carb_kinase_PfkB-like"/>
</dbReference>
<gene>
    <name evidence="5" type="ORF">GBAR_LOCUS24143</name>
</gene>
<dbReference type="InterPro" id="IPR029056">
    <property type="entry name" value="Ribokinase-like"/>
</dbReference>
<feature type="domain" description="Carbohydrate kinase PfkB" evidence="4">
    <location>
        <begin position="3"/>
        <end position="217"/>
    </location>
</feature>